<comment type="caution">
    <text evidence="1">The sequence shown here is derived from an EMBL/GenBank/DDBJ whole genome shotgun (WGS) entry which is preliminary data.</text>
</comment>
<dbReference type="RefSeq" id="WP_338363825.1">
    <property type="nucleotide sequence ID" value="NZ_CAWVOK010000014.1"/>
</dbReference>
<protein>
    <submittedName>
        <fullName evidence="1">Uncharacterized protein</fullName>
    </submittedName>
</protein>
<proteinExistence type="predicted"/>
<evidence type="ECO:0000313" key="1">
    <source>
        <dbReference type="EMBL" id="CAK8162804.1"/>
    </source>
</evidence>
<accession>A0ABP0ESH2</accession>
<reference evidence="1 2" key="1">
    <citation type="submission" date="2024-01" db="EMBL/GenBank/DDBJ databases">
        <authorList>
            <person name="Kunselman E."/>
        </authorList>
    </citation>
    <scope>NUCLEOTIDE SEQUENCE [LARGE SCALE GENOMIC DNA]</scope>
    <source>
        <strain evidence="1">2 abalone samples</strain>
    </source>
</reference>
<dbReference type="EMBL" id="CAWVOK010000014">
    <property type="protein sequence ID" value="CAK8162804.1"/>
    <property type="molecule type" value="Genomic_DNA"/>
</dbReference>
<dbReference type="Proteomes" id="UP001314181">
    <property type="component" value="Unassembled WGS sequence"/>
</dbReference>
<evidence type="ECO:0000313" key="2">
    <source>
        <dbReference type="Proteomes" id="UP001314181"/>
    </source>
</evidence>
<name>A0ABP0ESH2_9RICK</name>
<organism evidence="1 2">
    <name type="scientific">Candidatus Xenohaliotis californiensis</name>
    <dbReference type="NCBI Taxonomy" id="84677"/>
    <lineage>
        <taxon>Bacteria</taxon>
        <taxon>Pseudomonadati</taxon>
        <taxon>Pseudomonadota</taxon>
        <taxon>Alphaproteobacteria</taxon>
        <taxon>Rickettsiales</taxon>
        <taxon>Anaplasmataceae</taxon>
        <taxon>Candidatus Xenohaliotis</taxon>
    </lineage>
</organism>
<keyword evidence="2" id="KW-1185">Reference proteome</keyword>
<gene>
    <name evidence="1" type="ORF">CAXC1_220071</name>
</gene>
<sequence length="64" mass="7248">MPTCNIIPTLNINSVIIVTAGTVYKQMVGRFCVKNKMTTDTVIDNRNFSTLKFAEKTIKKMYNS</sequence>